<dbReference type="OrthoDB" id="5867496at2759"/>
<evidence type="ECO:0000256" key="5">
    <source>
        <dbReference type="SAM" id="SignalP"/>
    </source>
</evidence>
<dbReference type="Pfam" id="PF03931">
    <property type="entry name" value="Skp1_POZ"/>
    <property type="match status" value="1"/>
</dbReference>
<feature type="transmembrane region" description="Helical" evidence="4">
    <location>
        <begin position="465"/>
        <end position="481"/>
    </location>
</feature>
<feature type="signal peptide" evidence="5">
    <location>
        <begin position="1"/>
        <end position="18"/>
    </location>
</feature>
<keyword evidence="4" id="KW-1133">Transmembrane helix</keyword>
<evidence type="ECO:0000259" key="8">
    <source>
        <dbReference type="Pfam" id="PF04942"/>
    </source>
</evidence>
<dbReference type="InterPro" id="IPR016072">
    <property type="entry name" value="Skp1_comp_dimer"/>
</dbReference>
<sequence length="518" mass="57688">MFKLLAVSALFMVLAIEAANLACKSEANVSVGGVCPAGTVAIQGDLSCCDKNDVYDVDTHACRSESVGPAFFGVCPDGYLVVADQSISNTTFNMSAEAAPVVANAAAPEGMYYRIAGNDGVEFKVSELAIQQSETLNRLITTMCYTAEDVEKKDAIPIENIDGATLKLVFEWCEHHKGEAIPEDDDSVPKNVVIPEFDAKLMEIDNEQLFNLICAANYLNIKQLLNVSCKKVANMAKGKSPEELRIIFEIPTDEEDEAAEKAAKEAEEKAAKEAAEKKAAENDTTDKDAAKEDKMLHSTASFLIFLTLVIESTLSVFIPDPEFDNYDNWLNRNRSVIMRKNLPPKANTTWEKYYKSWGKDYDKEMATKELTTETAKFIDDKLAGYTGTKNFTLILNVHVSECSNAEELFTFQTIEKTENFKQIYPRFSWSAEYCGTEAISKWCDKGDRLKISLAANHTTAINTRFFTNVTFICPLSFYHLFLNTFRQETKESWVFTTTFYVTIGVIVGCLIFAISILA</sequence>
<feature type="domain" description="SKP1 component POZ" evidence="7">
    <location>
        <begin position="117"/>
        <end position="177"/>
    </location>
</feature>
<keyword evidence="4" id="KW-0812">Transmembrane</keyword>
<feature type="transmembrane region" description="Helical" evidence="4">
    <location>
        <begin position="493"/>
        <end position="517"/>
    </location>
</feature>
<feature type="domain" description="SKP1 component dimerisation" evidence="6">
    <location>
        <begin position="222"/>
        <end position="267"/>
    </location>
</feature>
<keyword evidence="10" id="KW-1185">Reference proteome</keyword>
<evidence type="ECO:0000313" key="10">
    <source>
        <dbReference type="Proteomes" id="UP000008068"/>
    </source>
</evidence>
<feature type="domain" description="CC" evidence="8">
    <location>
        <begin position="17"/>
        <end position="51"/>
    </location>
</feature>
<dbReference type="InterPro" id="IPR007026">
    <property type="entry name" value="CC_domain"/>
</dbReference>
<gene>
    <name evidence="9" type="ORF">CAEBREN_32642</name>
</gene>
<keyword evidence="5" id="KW-0732">Signal</keyword>
<feature type="chain" id="PRO_5003407019" description="Skp1-related protein" evidence="5">
    <location>
        <begin position="19"/>
        <end position="518"/>
    </location>
</feature>
<dbReference type="GO" id="GO:0006511">
    <property type="term" value="P:ubiquitin-dependent protein catabolic process"/>
    <property type="evidence" value="ECO:0007669"/>
    <property type="project" value="InterPro"/>
</dbReference>
<dbReference type="Pfam" id="PF04942">
    <property type="entry name" value="CC"/>
    <property type="match status" value="2"/>
</dbReference>
<feature type="compositionally biased region" description="Basic and acidic residues" evidence="3">
    <location>
        <begin position="259"/>
        <end position="291"/>
    </location>
</feature>
<evidence type="ECO:0000259" key="7">
    <source>
        <dbReference type="Pfam" id="PF03931"/>
    </source>
</evidence>
<accession>G0PK28</accession>
<keyword evidence="2" id="KW-0833">Ubl conjugation pathway</keyword>
<proteinExistence type="inferred from homology"/>
<dbReference type="EMBL" id="GL380796">
    <property type="protein sequence ID" value="EGT31664.1"/>
    <property type="molecule type" value="Genomic_DNA"/>
</dbReference>
<dbReference type="FunFam" id="3.30.710.10:FF:000124">
    <property type="entry name" value="Protein CBG09126"/>
    <property type="match status" value="1"/>
</dbReference>
<evidence type="ECO:0000259" key="6">
    <source>
        <dbReference type="Pfam" id="PF01466"/>
    </source>
</evidence>
<dbReference type="SUPFAM" id="SSF81382">
    <property type="entry name" value="Skp1 dimerisation domain-like"/>
    <property type="match status" value="1"/>
</dbReference>
<comment type="similarity">
    <text evidence="1">Belongs to the SKP1 family.</text>
</comment>
<keyword evidence="4" id="KW-0472">Membrane</keyword>
<dbReference type="InterPro" id="IPR011333">
    <property type="entry name" value="SKP1/BTB/POZ_sf"/>
</dbReference>
<reference evidence="10" key="1">
    <citation type="submission" date="2011-07" db="EMBL/GenBank/DDBJ databases">
        <authorList>
            <consortium name="Caenorhabditis brenneri Sequencing and Analysis Consortium"/>
            <person name="Wilson R.K."/>
        </authorList>
    </citation>
    <scope>NUCLEOTIDE SEQUENCE [LARGE SCALE GENOMIC DNA]</scope>
    <source>
        <strain evidence="10">PB2801</strain>
    </source>
</reference>
<dbReference type="InParanoid" id="G0PK28"/>
<dbReference type="Gene3D" id="3.30.710.10">
    <property type="entry name" value="Potassium Channel Kv1.1, Chain A"/>
    <property type="match status" value="1"/>
</dbReference>
<dbReference type="InterPro" id="IPR036296">
    <property type="entry name" value="SKP1-like_dim_sf"/>
</dbReference>
<dbReference type="CDD" id="cd18322">
    <property type="entry name" value="BTB_POZ_SKP1"/>
    <property type="match status" value="1"/>
</dbReference>
<dbReference type="InterPro" id="IPR016897">
    <property type="entry name" value="SKP1"/>
</dbReference>
<evidence type="ECO:0000256" key="4">
    <source>
        <dbReference type="SAM" id="Phobius"/>
    </source>
</evidence>
<dbReference type="Pfam" id="PF01466">
    <property type="entry name" value="Skp1"/>
    <property type="match status" value="1"/>
</dbReference>
<dbReference type="Proteomes" id="UP000008068">
    <property type="component" value="Unassembled WGS sequence"/>
</dbReference>
<evidence type="ECO:0000313" key="9">
    <source>
        <dbReference type="EMBL" id="EGT31664.1"/>
    </source>
</evidence>
<evidence type="ECO:0000256" key="3">
    <source>
        <dbReference type="SAM" id="MobiDB-lite"/>
    </source>
</evidence>
<feature type="region of interest" description="Disordered" evidence="3">
    <location>
        <begin position="257"/>
        <end position="291"/>
    </location>
</feature>
<dbReference type="SUPFAM" id="SSF54695">
    <property type="entry name" value="POZ domain"/>
    <property type="match status" value="1"/>
</dbReference>
<evidence type="ECO:0000256" key="1">
    <source>
        <dbReference type="ARBA" id="ARBA00009993"/>
    </source>
</evidence>
<name>G0PK28_CAEBE</name>
<dbReference type="AlphaFoldDB" id="G0PK28"/>
<evidence type="ECO:0000256" key="2">
    <source>
        <dbReference type="ARBA" id="ARBA00022786"/>
    </source>
</evidence>
<dbReference type="SMART" id="SM00512">
    <property type="entry name" value="Skp1"/>
    <property type="match status" value="1"/>
</dbReference>
<feature type="domain" description="CC" evidence="8">
    <location>
        <begin position="56"/>
        <end position="84"/>
    </location>
</feature>
<protein>
    <recommendedName>
        <fullName evidence="11">Skp1-related protein</fullName>
    </recommendedName>
</protein>
<feature type="non-terminal residue" evidence="9">
    <location>
        <position position="518"/>
    </location>
</feature>
<evidence type="ECO:0008006" key="11">
    <source>
        <dbReference type="Google" id="ProtNLM"/>
    </source>
</evidence>
<dbReference type="STRING" id="135651.G0PK28"/>
<dbReference type="HOGENOM" id="CLU_526386_0_0_1"/>
<dbReference type="InterPro" id="IPR016073">
    <property type="entry name" value="Skp1_comp_POZ"/>
</dbReference>
<dbReference type="PANTHER" id="PTHR11165">
    <property type="entry name" value="SKP1"/>
    <property type="match status" value="1"/>
</dbReference>
<organism evidence="10">
    <name type="scientific">Caenorhabditis brenneri</name>
    <name type="common">Nematode worm</name>
    <dbReference type="NCBI Taxonomy" id="135651"/>
    <lineage>
        <taxon>Eukaryota</taxon>
        <taxon>Metazoa</taxon>
        <taxon>Ecdysozoa</taxon>
        <taxon>Nematoda</taxon>
        <taxon>Chromadorea</taxon>
        <taxon>Rhabditida</taxon>
        <taxon>Rhabditina</taxon>
        <taxon>Rhabditomorpha</taxon>
        <taxon>Rhabditoidea</taxon>
        <taxon>Rhabditidae</taxon>
        <taxon>Peloderinae</taxon>
        <taxon>Caenorhabditis</taxon>
    </lineage>
</organism>
<dbReference type="InterPro" id="IPR001232">
    <property type="entry name" value="SKP1-like"/>
</dbReference>
<dbReference type="eggNOG" id="KOG1724">
    <property type="taxonomic scope" value="Eukaryota"/>
</dbReference>